<dbReference type="EMBL" id="SRKZ01000008">
    <property type="protein sequence ID" value="TGD77691.1"/>
    <property type="molecule type" value="Genomic_DNA"/>
</dbReference>
<feature type="transmembrane region" description="Helical" evidence="6">
    <location>
        <begin position="93"/>
        <end position="116"/>
    </location>
</feature>
<protein>
    <submittedName>
        <fullName evidence="8">MFS transporter</fullName>
    </submittedName>
</protein>
<keyword evidence="4 6" id="KW-1133">Transmembrane helix</keyword>
<keyword evidence="3 6" id="KW-0812">Transmembrane</keyword>
<dbReference type="GO" id="GO:0005886">
    <property type="term" value="C:plasma membrane"/>
    <property type="evidence" value="ECO:0007669"/>
    <property type="project" value="UniProtKB-SubCell"/>
</dbReference>
<dbReference type="InterPro" id="IPR011701">
    <property type="entry name" value="MFS"/>
</dbReference>
<dbReference type="PANTHER" id="PTHR43124">
    <property type="entry name" value="PURINE EFFLUX PUMP PBUE"/>
    <property type="match status" value="1"/>
</dbReference>
<dbReference type="AlphaFoldDB" id="A0A4Z0MDV4"/>
<dbReference type="GO" id="GO:0022857">
    <property type="term" value="F:transmembrane transporter activity"/>
    <property type="evidence" value="ECO:0007669"/>
    <property type="project" value="InterPro"/>
</dbReference>
<feature type="transmembrane region" description="Helical" evidence="6">
    <location>
        <begin position="69"/>
        <end position="87"/>
    </location>
</feature>
<sequence length="390" mass="40676">MKKIAYCCCFGIACMTTTYFGIVGILPQLAEHYHISLDKAGSLVSIYAVTIALVGPFATLLVSNFNRRVVLLAGFAPFLVAGVVSALGPPFWVLVLMRIVPGLFHPVFFATSLGIVGAESDPAERPRLMAIVLSGIGVATVVTIPLITYAVGQWGWPAGFGLQAIISALGMAATYWFIPSLPATAHAGFREQLGILVKPVFLLSAAMALLLVSGWFCTYGYFVNYLLSIKHVAAGSISYQLLLFGAMGLVGNWLAGKLLGRSLQVTTYLLLAGPILVAAGLLATGSQLALTTGMVAVWGLLYAPCFLLSSAVITAAAPEAVAFANSIAASFSNLGVAVGTTVGGWVIAHYGIRSLPWGNVGFALLAFAVALLLGWLQKPKPAALTPAPSA</sequence>
<dbReference type="SUPFAM" id="SSF103473">
    <property type="entry name" value="MFS general substrate transporter"/>
    <property type="match status" value="1"/>
</dbReference>
<accession>A0A4Z0MDV4</accession>
<organism evidence="8 9">
    <name type="scientific">Hymenobacter wooponensis</name>
    <dbReference type="NCBI Taxonomy" id="1525360"/>
    <lineage>
        <taxon>Bacteria</taxon>
        <taxon>Pseudomonadati</taxon>
        <taxon>Bacteroidota</taxon>
        <taxon>Cytophagia</taxon>
        <taxon>Cytophagales</taxon>
        <taxon>Hymenobacteraceae</taxon>
        <taxon>Hymenobacter</taxon>
    </lineage>
</organism>
<feature type="transmembrane region" description="Helical" evidence="6">
    <location>
        <begin position="44"/>
        <end position="62"/>
    </location>
</feature>
<dbReference type="Proteomes" id="UP000298284">
    <property type="component" value="Unassembled WGS sequence"/>
</dbReference>
<gene>
    <name evidence="8" type="ORF">EU557_23250</name>
</gene>
<feature type="transmembrane region" description="Helical" evidence="6">
    <location>
        <begin position="267"/>
        <end position="289"/>
    </location>
</feature>
<evidence type="ECO:0000313" key="9">
    <source>
        <dbReference type="Proteomes" id="UP000298284"/>
    </source>
</evidence>
<dbReference type="InterPro" id="IPR050189">
    <property type="entry name" value="MFS_Efflux_Transporters"/>
</dbReference>
<dbReference type="CDD" id="cd17324">
    <property type="entry name" value="MFS_NepI_like"/>
    <property type="match status" value="1"/>
</dbReference>
<comment type="caution">
    <text evidence="8">The sequence shown here is derived from an EMBL/GenBank/DDBJ whole genome shotgun (WGS) entry which is preliminary data.</text>
</comment>
<feature type="transmembrane region" description="Helical" evidence="6">
    <location>
        <begin position="199"/>
        <end position="222"/>
    </location>
</feature>
<feature type="transmembrane region" description="Helical" evidence="6">
    <location>
        <begin position="329"/>
        <end position="351"/>
    </location>
</feature>
<keyword evidence="5 6" id="KW-0472">Membrane</keyword>
<dbReference type="PROSITE" id="PS50850">
    <property type="entry name" value="MFS"/>
    <property type="match status" value="1"/>
</dbReference>
<evidence type="ECO:0000256" key="3">
    <source>
        <dbReference type="ARBA" id="ARBA00022692"/>
    </source>
</evidence>
<dbReference type="InterPro" id="IPR020846">
    <property type="entry name" value="MFS_dom"/>
</dbReference>
<name>A0A4Z0MDV4_9BACT</name>
<feature type="transmembrane region" description="Helical" evidence="6">
    <location>
        <begin position="357"/>
        <end position="376"/>
    </location>
</feature>
<dbReference type="PANTHER" id="PTHR43124:SF3">
    <property type="entry name" value="CHLORAMPHENICOL EFFLUX PUMP RV0191"/>
    <property type="match status" value="1"/>
</dbReference>
<evidence type="ECO:0000259" key="7">
    <source>
        <dbReference type="PROSITE" id="PS50850"/>
    </source>
</evidence>
<proteinExistence type="predicted"/>
<feature type="transmembrane region" description="Helical" evidence="6">
    <location>
        <begin position="128"/>
        <end position="152"/>
    </location>
</feature>
<evidence type="ECO:0000313" key="8">
    <source>
        <dbReference type="EMBL" id="TGD77691.1"/>
    </source>
</evidence>
<dbReference type="Gene3D" id="1.20.1250.20">
    <property type="entry name" value="MFS general substrate transporter like domains"/>
    <property type="match status" value="1"/>
</dbReference>
<keyword evidence="9" id="KW-1185">Reference proteome</keyword>
<feature type="transmembrane region" description="Helical" evidence="6">
    <location>
        <begin position="237"/>
        <end position="255"/>
    </location>
</feature>
<dbReference type="InterPro" id="IPR036259">
    <property type="entry name" value="MFS_trans_sf"/>
</dbReference>
<reference evidence="8 9" key="1">
    <citation type="submission" date="2019-04" db="EMBL/GenBank/DDBJ databases">
        <authorList>
            <person name="Feng G."/>
            <person name="Zhang J."/>
            <person name="Zhu H."/>
        </authorList>
    </citation>
    <scope>NUCLEOTIDE SEQUENCE [LARGE SCALE GENOMIC DNA]</scope>
    <source>
        <strain evidence="8 9">JCM 19491</strain>
    </source>
</reference>
<feature type="transmembrane region" description="Helical" evidence="6">
    <location>
        <begin position="295"/>
        <end position="317"/>
    </location>
</feature>
<evidence type="ECO:0000256" key="2">
    <source>
        <dbReference type="ARBA" id="ARBA00022475"/>
    </source>
</evidence>
<feature type="transmembrane region" description="Helical" evidence="6">
    <location>
        <begin position="158"/>
        <end position="178"/>
    </location>
</feature>
<dbReference type="Pfam" id="PF07690">
    <property type="entry name" value="MFS_1"/>
    <property type="match status" value="1"/>
</dbReference>
<evidence type="ECO:0000256" key="6">
    <source>
        <dbReference type="SAM" id="Phobius"/>
    </source>
</evidence>
<evidence type="ECO:0000256" key="5">
    <source>
        <dbReference type="ARBA" id="ARBA00023136"/>
    </source>
</evidence>
<keyword evidence="2" id="KW-1003">Cell membrane</keyword>
<evidence type="ECO:0000256" key="4">
    <source>
        <dbReference type="ARBA" id="ARBA00022989"/>
    </source>
</evidence>
<dbReference type="RefSeq" id="WP_135532877.1">
    <property type="nucleotide sequence ID" value="NZ_SRKZ01000008.1"/>
</dbReference>
<evidence type="ECO:0000256" key="1">
    <source>
        <dbReference type="ARBA" id="ARBA00004651"/>
    </source>
</evidence>
<dbReference type="OrthoDB" id="9788453at2"/>
<feature type="domain" description="Major facilitator superfamily (MFS) profile" evidence="7">
    <location>
        <begin position="1"/>
        <end position="382"/>
    </location>
</feature>
<comment type="subcellular location">
    <subcellularLocation>
        <location evidence="1">Cell membrane</location>
        <topology evidence="1">Multi-pass membrane protein</topology>
    </subcellularLocation>
</comment>